<dbReference type="EMBL" id="HBUF01157381">
    <property type="protein sequence ID" value="CAG6649415.1"/>
    <property type="molecule type" value="Transcribed_RNA"/>
</dbReference>
<keyword evidence="2" id="KW-0479">Metal-binding</keyword>
<dbReference type="PROSITE" id="PS52043">
    <property type="entry name" value="UBR4_E3"/>
    <property type="match status" value="1"/>
</dbReference>
<feature type="compositionally biased region" description="Basic and acidic residues" evidence="8">
    <location>
        <begin position="606"/>
        <end position="626"/>
    </location>
</feature>
<evidence type="ECO:0000256" key="1">
    <source>
        <dbReference type="ARBA" id="ARBA00009970"/>
    </source>
</evidence>
<dbReference type="Pfam" id="PF19423">
    <property type="entry name" value="E3_UBR4_N"/>
    <property type="match status" value="3"/>
</dbReference>
<evidence type="ECO:0000313" key="10">
    <source>
        <dbReference type="EMBL" id="CAG6649413.1"/>
    </source>
</evidence>
<name>A0A8D8W871_9HEMI</name>
<dbReference type="InterPro" id="IPR047509">
    <property type="entry name" value="UBR4-like_UBR-box"/>
</dbReference>
<feature type="region of interest" description="Disordered" evidence="8">
    <location>
        <begin position="1185"/>
        <end position="1208"/>
    </location>
</feature>
<feature type="compositionally biased region" description="Polar residues" evidence="8">
    <location>
        <begin position="3041"/>
        <end position="3051"/>
    </location>
</feature>
<evidence type="ECO:0000259" key="9">
    <source>
        <dbReference type="PROSITE" id="PS51157"/>
    </source>
</evidence>
<sequence>MGANSDGALAWGQHIIKLSYHNVHIMSPDLSKHTIAMKEEILRAFKQPIEDPNAVQLYTCYAALALSKQLDALTTTDDEHFTTHLEACTIYMSVILNYMKLKDIQLVPKRLLLIPIKKFLGDSCSMPRKEFLEVGNLMKSVLEKVYPLNAVDHEQHWEEIGKHMIYGDASYDIEEDAKHVPVDKKELRKLNMSLMSPKFDFKLMDYKASLCCFYGIQRDKFGKDCNSCVHDATKKQLFQSHALSFMVRSNAASILATACLELPLLSEYVAKYKDALEKRNFTFTSTVNEANQTKNSFASLAEEITFVLNLLSTPDIFEPLSLEVIEKLSLLSMSCLVCALNTAQICSLSGITTVLPKSNSNSNVSGLNESTVSTPTREVDSLLEQHALCIVEKCIELFDCTYSILKSSYRIFPSAVENHFFLGAWVLFTGLHSCLNKEEKTKTATTPATTSSPNKLTRGLSQKLLLNFNNLFVSLCSHALNIFDVLVSDASFMYSSDKISTLDPVNVPFREDITLNILEASLNPINRIDVLLSQMPFMQFLLNLAFLSYKKSLLVKKLSKSTPSSVSKQAYFLEELSDESVIEEDEDSEPILGQWFEETIANLSEDTAKKSQDEKSAGPKERERDTSSSGCKKYFGTQILDKAEPVQYTLLATQIIKSLMKNFSPTLVPVLIQYEADYYSTQTVTLAAFINSLDRDLWTNEPEAKAKDSSPTNDDEKASVESLFSEDFYLSHTLKTYVDYLMTMRIIKGNQEAQFLAQLNVLPSDSGPWPLVNYRRALCILLQSLLLKDNDSKQVDILLILRRVISTLTNNALAKYTAPNAAVEIEDLNFEHALFLLYIFHLLDLMYRKAIFLELASSIVQVGQAMDFSVETVNESQLFSICRLLQLFDYMLKHLYDPPPRVLQLMNDFLLNHDILKTYQSSSPRHVSPCINEDLLKLSAEYSPDHFVQYGFKTAPKVESKFYVLAVDTTGPKETPKLDGLACSFLLGNSGKVAYKDIIDSLLFLTEVNELLNPIIRENETKRSSHTLAIEYCFSFAWKLLMALPPSVDHLTEVTRPHYKAVDNLSTLYYLIWGARAALPNYHRWLCELTRRVSEDAHKEMYAAILNQFAVQFNSAKFIFEVARTIVPEFTNFEADKTGNANCLNLILPANTFPPLNKIILLDGIFHRLQASMVFVQQTVDASKSSKTSSSSLSDSSGGSKFSTDSSSSIESFVSSPASQTSSSESLYARPLAKDNEENTEAGLLEKLIAQNGFLAVATSLFQRIFLLSSSTILHDIKENAPSQSTIPMTENDLLALRNIIPVATNRHTARYLNQLSPEFYTKLTEPVKKVLETWSGVEIFKPRESKSYSHVEQVFEDNIAAQIQLHVSQIPNLGAGYKIIPSLKYFLHTLITFIGEFALACPAENFTKTLKEDIISLFLPLSYDACSGQLEQVSKLYIERVATNVTKEGHQYHSHLIYAKHLYRLIVNRAYETKSNISAIIDEQIFLYSLDWFRSMVLVSEPSKLMALGRFFLTEQDNDILSIAFSINSPAFANKPTYIHRVILFLNQIFNLAEDIPNERTIYELCFSICHLTLDSDNCGPFLKQIMTNFPVKSKDSEETGKLAPLGAQTTPIITLGISSSNSATTVATNETEDKKNDNTENAVTPAVPSTSETSVNTHIVGDDSSENVKFLRNMVHYMIKYKLHDEALCLLENLIPLTQLTNKDPQTIQFPELISLLSKLADFVDGRGHQLLFEASVKWLESIKASLTADPGFKSIALGNDAELNSVILDNISYLLIYMSEFIVALFPKGMSKSLTEYVGESEAFPPPLDLDIEWNDDVTHEDDEDSGGDESDEDSLCNKLCTYTITQKEFMNQHWYHCHTCKMIDGVGVCSVCAQVCHKNHDITYSKFGNFFCDCGAKENGQCMALTKRNPQENSAAITSNSLSHQETSTIPSSLRQRSSFEPILNNPHYLCYDENYYGYNQIKIDNLREKLEPISPNILNKIWDILPHILEVFREMKPALKAGIAKTSPVGVFDRVSHVMFQLQNMQHKFVENTDNLMVPVMGSQEGAFENVRMNLNGDQGQIIRQLISNNSIRRTCMCILSSPQSKRQHLVAVSHEKGKITLLQLSGLLKQIDSSKRKLTLIKLASVSLPITILSVEANPSNEELLAVCGLKECIVFSFTSGMSQATDTITINPHCETSNYIIKALWIPGRQSTLAIVTALNIKIYQLDKDVTHPYLYFVLPNGKVRDATFVCEDNGACAILIMSSIGVIYTQNLHEVMPYSSENSAEQQFYVTQTMNTLLDDIADDLGAMNCGGVSIYFSHTLRLLFFSYSNGKSYLAPIPQGQPVETAVSQPTLLIIGSARLAGTPISKGNGQPLYQWMEVPNHPGLIFAMMQCNTPVALTIKPHIVKVQEIKLHPFGSKSKFLDMVAIKHNSRTTLILLCEDGSLRIYNDNPAETNFWLGPELKATSNHTIPKPLKRKKTTKSAKSTGTSPIFPVDFFEHCTLLSDVEFGGKDLLQLYNAAQVKTRFNTTGLYVVISKAVPPISIEIKNNDSSMVITGLRVLVGSHDPTKTPRFIEVFNRNITVSSQRNRWYNIPLTREESLQSDKSFTLKFGCSGDIHGIQVIDSITVYGKSKDQFGWPDEAEDVTSINTNAIVPTAANDSNSFLLKMNRVEKVMGNILHIIDVTLKLKSQLSPVDETPDSHMTQLMEQISKHASETMIMPVSASLVLRAKSLLSCVHTSRVAYYNFMDENMLVYAYDRLNAYNLDQSLDIDSEEFFRVLLMIRSIAIHRMHNLSLYGNCIPGDTIQRGTKVCVQQLLDAMWYFLKVRPKNPAISSVVVKGLTHVESVIHAMVDVLQQLLMSDNVDDVVSLVSTAYSNLLLTQDVQLSSTAKQAIIRVLRPRFKKRRVFIPTPPVTTQSVTPSVPVTQQPPPPPPEEEQGLAHYDIDAVEPIGLLNPSNVEALINAGNLPPLIDIPPDADDEAMVELAIALSLQEVQQELSQVNSAFLQDLRDDNQQRRSAVQAELQSMNESLQALSSQSLNRSGVSTLHNYSHYSDTTASPGGSDDDEGSTAATDGSTLRTSPAEQVGSAGSESGGSGADSITGEQNVSGRSSAYGDTPQEQQTAQTTKGETGTVGGPSASVTTLVATDTDPDNEPENETIVKKLHTWRIAILNKFLDLIPKLKDYSGVQVIPFLQVVLMLASDLDCEDAQDKAVLDEFITRCISEVSDMVLTQDLDMLSDIVTPSMKNERESLLVLLRFLSVLMMRSKNKSGNDTAMMTAAKLYKQGFLALSKHQLSDLLRYWREKESEEKDTPVKTVLKPRSMQPLPDFTPFFLKTYVKNHTNDIFESYPDLLTEILVRLTYQILKHTNAHNALDSSKNSWYYLLCEYMMIQHTQIRRQVRKLLLFICSTKEKYRRYRDFHALESHMKAIREIISRNHRGYEDTVELVEHLKGCADVSSNRVANWQRYCISDPTVLEFFFKYSIGLDEPIAHFILNLILAAILDEKDKDALTREKAAAAANNINIKDKEGIVQITVVSAAALPSTSAATTSTAKDGTESSTDPILSVDLVKQVHKVIGIEVLWAFIKTFLLESNNVSIRWQCHSLAIALYQNCDKMDQENMLDLLWSLWPSLHGYGRKAAQFTDILSFFTMQYIGDDNNDAERSLEFVTNAVESLRKTNKLLANHPNNYVYSQLSKFMELEGFYLETSPCPVCNNPEISFSNIKLSAVKIDSKFTTNTQIVKLVGSHTISKISLRIADLKRTKMVKTINIFYNNKSVQAVIELKNRTTNWNKAKRVTLESGQTEVKIEFPLPIVACNLMIEYHEFFENMQANSENLQCPRCSATVPANPGVCSNCGENAFQCHKCRAINYDEKDPFLCHACGFCKYAKFDYVITARPCCTVDAITNDEERAKAISTINSQLDKANLCYRQLTNLKPALVSLLTRIEDRVYTTPPEDINQINSVTASVVAAAAAAGNTQAHVINVTNVNKVIQVLAHRYSQDCKNAFEELSRTLQQVLASRKELLKYDKITVGKGSSSDVLDIFCNVPDLTGQCYACCFAVAEHCLSLVRALTNIKIARKYMRDLNLVDELMEHSLKHGTSDNQFDVKHIVCYLVCDDPVATLELCENITQQVLLTIKLRLNTPLRNELAVLCSLKDWNEQCSEIKVRCVLMLFFMLLNEEPESLIGMEHHLQNVLDIIHNLVYPDVNPNRSTHEVLGNKTSLKGILQVGASCEVDFARWLHNDPYYDYNTWVKRCPYKVVQPLPSTPTEIHVYYLSEKYWRLWRRKTAERKNPLCSQLGLRFPDPNWLKQLLFNPLSPQLRETACSLIKIFCMATDKKKEILDMLIGYLDELTNFGDAAIEYLVLMEYFVVSHWRIYMAVKGVLLKLADLFTFEVEILLGLEETTLYFDLAQGLVLHRLTEMVASFLEEESVKNKFKGRLVAAVLNGYLNLRRLVVQRTNHVDKAQEKLLELLEEMTSGTEEETKSFMSICIETVRNCSTNDIRTPVFVFERLCSIIHPEDSEVGEFLMTIEKDSQQEDFLQGRMLGNPYKSSEPGLGPLMRDIKNKICQDCELVALLDDDNGMELLVNNKIVSLDLPVAQVFRKVWAGDGGDGDVMRIIYRMRGLLGDATEEFIENLDPKNEEEVNNEQVYRMANVMAECGGIEIIVEQLSRISDLNRDRQLLQVILKLLRLCVKVKSNQAVLAKPELNAMGVLLGVLQLCLKVAGEYTVLTEQLLEIMESTISKVALETPDKFAEFSKTFGGLDHVDSLLQWITMVGIKPNIMKNLNRVIAALTYGNKEKMSLLTEYFIPDLDFEKFDQNHSSEESRLMNIFCSLTAGIDRTPLGNTLKDHIVSLGVVEKATQYILARAPMKSPCISFSQPDQDDWKDFITKPALKYVLYLLTGLSYDHEPTQTAVADRCIPVIHRLEQVSSDEHVGTMAENLLEALSTNPTVADQVQCVRERTKAKKKRLALAAREKQLGALGMKSNEKGQVVTAQASSLMQQLEDLGEETGLVCVICREGYKYQPGKVLGIYTFTKRCNVEEFESKTRKTVGYSTVTHFNVVHTDCHMAAVRLARTREEWESAALQNANTKCNGILPLWGPQVPESLFASSLARHNSYLQECTGHRDILYGPTIHDLKLLLLRFANEKSFHEDAGGGGPQSNMHLIPYLIHMALYVINTTRSFKREDQNLSTYLETNATDKLVDSCYEADGPHYYAVLSLAIHSHSKWRKHRSQHLRRLLLIAHVRNIHHSQPMSRTFSAEEKNVKAWKVYRSAAIFFALIDQIYSVAFGNVAEGLDDLWPTGLADYIRNNDEPLLKASEELMNVYSSKLLPLSSLETFCAFIDPEKKDIPDPDAFMTQLLRPL</sequence>
<feature type="region of interest" description="Disordered" evidence="8">
    <location>
        <begin position="606"/>
        <end position="629"/>
    </location>
</feature>
<evidence type="ECO:0000256" key="4">
    <source>
        <dbReference type="ARBA" id="ARBA00022833"/>
    </source>
</evidence>
<evidence type="ECO:0000256" key="3">
    <source>
        <dbReference type="ARBA" id="ARBA00022771"/>
    </source>
</evidence>
<dbReference type="InterPro" id="IPR045189">
    <property type="entry name" value="UBR4-like"/>
</dbReference>
<feature type="compositionally biased region" description="Polar residues" evidence="8">
    <location>
        <begin position="1641"/>
        <end position="1659"/>
    </location>
</feature>
<keyword evidence="5" id="KW-0112">Calmodulin-binding</keyword>
<feature type="region of interest" description="UBR4 E3 catalytic module" evidence="7">
    <location>
        <begin position="4887"/>
        <end position="5360"/>
    </location>
</feature>
<feature type="region of interest" description="Disordered" evidence="8">
    <location>
        <begin position="3041"/>
        <end position="3147"/>
    </location>
</feature>
<organism evidence="10">
    <name type="scientific">Cacopsylla melanoneura</name>
    <dbReference type="NCBI Taxonomy" id="428564"/>
    <lineage>
        <taxon>Eukaryota</taxon>
        <taxon>Metazoa</taxon>
        <taxon>Ecdysozoa</taxon>
        <taxon>Arthropoda</taxon>
        <taxon>Hexapoda</taxon>
        <taxon>Insecta</taxon>
        <taxon>Pterygota</taxon>
        <taxon>Neoptera</taxon>
        <taxon>Paraneoptera</taxon>
        <taxon>Hemiptera</taxon>
        <taxon>Sternorrhyncha</taxon>
        <taxon>Psylloidea</taxon>
        <taxon>Psyllidae</taxon>
        <taxon>Psyllinae</taxon>
        <taxon>Cacopsylla</taxon>
    </lineage>
</organism>
<feature type="compositionally biased region" description="Low complexity" evidence="8">
    <location>
        <begin position="2904"/>
        <end position="2916"/>
    </location>
</feature>
<dbReference type="InterPro" id="IPR045841">
    <property type="entry name" value="E3_UBR4_N"/>
</dbReference>
<dbReference type="SUPFAM" id="SSF50978">
    <property type="entry name" value="WD40 repeat-like"/>
    <property type="match status" value="1"/>
</dbReference>
<accession>A0A8D8W871</accession>
<dbReference type="EMBL" id="HBUF01157380">
    <property type="protein sequence ID" value="CAG6649414.1"/>
    <property type="molecule type" value="Transcribed_RNA"/>
</dbReference>
<dbReference type="Pfam" id="PF02207">
    <property type="entry name" value="zf-UBR"/>
    <property type="match status" value="1"/>
</dbReference>
<dbReference type="EMBL" id="HBUF01275586">
    <property type="protein sequence ID" value="CAG6686316.1"/>
    <property type="molecule type" value="Transcribed_RNA"/>
</dbReference>
<feature type="zinc finger region" description="UBR-type" evidence="6">
    <location>
        <begin position="1838"/>
        <end position="1911"/>
    </location>
</feature>
<keyword evidence="4" id="KW-0862">Zinc</keyword>
<dbReference type="SUPFAM" id="SSF48371">
    <property type="entry name" value="ARM repeat"/>
    <property type="match status" value="1"/>
</dbReference>
<dbReference type="PANTHER" id="PTHR21725">
    <property type="entry name" value="E3 UBIQUITIN-PROTEIN LIGASE UBR4"/>
    <property type="match status" value="1"/>
</dbReference>
<dbReference type="EMBL" id="HBUF01360096">
    <property type="protein sequence ID" value="CAG6720219.1"/>
    <property type="molecule type" value="Transcribed_RNA"/>
</dbReference>
<dbReference type="EMBL" id="HBUF01568049">
    <property type="protein sequence ID" value="CAG6765389.1"/>
    <property type="molecule type" value="Transcribed_RNA"/>
</dbReference>
<dbReference type="PANTHER" id="PTHR21725:SF1">
    <property type="entry name" value="E3 UBIQUITIN-PROTEIN LIGASE UBR4"/>
    <property type="match status" value="1"/>
</dbReference>
<feature type="region of interest" description="Disordered" evidence="8">
    <location>
        <begin position="1625"/>
        <end position="1660"/>
    </location>
</feature>
<evidence type="ECO:0000256" key="2">
    <source>
        <dbReference type="ARBA" id="ARBA00022723"/>
    </source>
</evidence>
<dbReference type="GO" id="GO:0005516">
    <property type="term" value="F:calmodulin binding"/>
    <property type="evidence" value="ECO:0007669"/>
    <property type="project" value="UniProtKB-KW"/>
</dbReference>
<feature type="domain" description="UBR-type" evidence="9">
    <location>
        <begin position="1838"/>
        <end position="1911"/>
    </location>
</feature>
<dbReference type="GO" id="GO:0008270">
    <property type="term" value="F:zinc ion binding"/>
    <property type="evidence" value="ECO:0007669"/>
    <property type="project" value="UniProtKB-KW"/>
</dbReference>
<evidence type="ECO:0000256" key="8">
    <source>
        <dbReference type="SAM" id="MobiDB-lite"/>
    </source>
</evidence>
<dbReference type="CDD" id="cd19680">
    <property type="entry name" value="UBR-box_UBR4"/>
    <property type="match status" value="1"/>
</dbReference>
<dbReference type="Pfam" id="PF13764">
    <property type="entry name" value="E3_UbLigase_R4"/>
    <property type="match status" value="1"/>
</dbReference>
<dbReference type="EMBL" id="HBUF01157382">
    <property type="protein sequence ID" value="CAG6649416.1"/>
    <property type="molecule type" value="Transcribed_RNA"/>
</dbReference>
<dbReference type="Pfam" id="PF24079">
    <property type="entry name" value="UBR4"/>
    <property type="match status" value="1"/>
</dbReference>
<dbReference type="InterPro" id="IPR016024">
    <property type="entry name" value="ARM-type_fold"/>
</dbReference>
<dbReference type="EMBL" id="HBUF01360095">
    <property type="protein sequence ID" value="CAG6720218.1"/>
    <property type="molecule type" value="Transcribed_RNA"/>
</dbReference>
<dbReference type="InterPro" id="IPR003126">
    <property type="entry name" value="Znf_UBR"/>
</dbReference>
<dbReference type="EMBL" id="HBUF01157383">
    <property type="protein sequence ID" value="CAG6649417.1"/>
    <property type="molecule type" value="Transcribed_RNA"/>
</dbReference>
<feature type="compositionally biased region" description="Polar residues" evidence="8">
    <location>
        <begin position="3109"/>
        <end position="3121"/>
    </location>
</feature>
<reference evidence="10" key="1">
    <citation type="submission" date="2021-05" db="EMBL/GenBank/DDBJ databases">
        <authorList>
            <person name="Alioto T."/>
            <person name="Alioto T."/>
            <person name="Gomez Garrido J."/>
        </authorList>
    </citation>
    <scope>NUCLEOTIDE SEQUENCE</scope>
</reference>
<evidence type="ECO:0000256" key="7">
    <source>
        <dbReference type="PROSITE-ProRule" id="PRU01388"/>
    </source>
</evidence>
<proteinExistence type="inferred from homology"/>
<dbReference type="EMBL" id="HBUF01568047">
    <property type="protein sequence ID" value="CAG6765383.1"/>
    <property type="molecule type" value="Transcribed_RNA"/>
</dbReference>
<dbReference type="SMART" id="SM00396">
    <property type="entry name" value="ZnF_UBR1"/>
    <property type="match status" value="1"/>
</dbReference>
<dbReference type="InterPro" id="IPR056530">
    <property type="entry name" value="UBR4-like_dom"/>
</dbReference>
<protein>
    <submittedName>
        <fullName evidence="10">E3 ubiquitin-protein ligase UBR4</fullName>
    </submittedName>
</protein>
<dbReference type="InterPro" id="IPR036322">
    <property type="entry name" value="WD40_repeat_dom_sf"/>
</dbReference>
<comment type="similarity">
    <text evidence="1 7">Belongs to the UBR4 family.</text>
</comment>
<feature type="region of interest" description="Disordered" evidence="8">
    <location>
        <begin position="2903"/>
        <end position="2928"/>
    </location>
</feature>
<keyword evidence="3 7" id="KW-0863">Zinc-finger</keyword>
<dbReference type="PROSITE" id="PS51157">
    <property type="entry name" value="ZF_UBR"/>
    <property type="match status" value="1"/>
</dbReference>
<dbReference type="InterPro" id="IPR025704">
    <property type="entry name" value="E3_Ub_ligase_UBR4_C"/>
</dbReference>
<evidence type="ECO:0000256" key="5">
    <source>
        <dbReference type="ARBA" id="ARBA00022860"/>
    </source>
</evidence>
<dbReference type="EMBL" id="HBUF01568048">
    <property type="protein sequence ID" value="CAG6765386.1"/>
    <property type="molecule type" value="Transcribed_RNA"/>
</dbReference>
<feature type="compositionally biased region" description="Polar residues" evidence="8">
    <location>
        <begin position="3093"/>
        <end position="3102"/>
    </location>
</feature>
<feature type="compositionally biased region" description="Polar residues" evidence="8">
    <location>
        <begin position="3061"/>
        <end position="3074"/>
    </location>
</feature>
<evidence type="ECO:0000256" key="6">
    <source>
        <dbReference type="PROSITE-ProRule" id="PRU00508"/>
    </source>
</evidence>
<dbReference type="EMBL" id="HBUF01157379">
    <property type="protein sequence ID" value="CAG6649413.1"/>
    <property type="molecule type" value="Transcribed_RNA"/>
</dbReference>